<dbReference type="EMBL" id="KE145359">
    <property type="protein sequence ID" value="EPE32637.1"/>
    <property type="molecule type" value="Genomic_DNA"/>
</dbReference>
<dbReference type="Proteomes" id="UP000016922">
    <property type="component" value="Unassembled WGS sequence"/>
</dbReference>
<keyword evidence="3" id="KW-1185">Reference proteome</keyword>
<accession>S3D274</accession>
<dbReference type="PANTHER" id="PTHR38790">
    <property type="entry name" value="2EXR DOMAIN-CONTAINING PROTEIN-RELATED"/>
    <property type="match status" value="1"/>
</dbReference>
<dbReference type="GeneID" id="19466823"/>
<protein>
    <submittedName>
        <fullName evidence="2">Uncharacterized protein</fullName>
    </submittedName>
</protein>
<name>S3D274_GLAL2</name>
<feature type="compositionally biased region" description="Basic residues" evidence="1">
    <location>
        <begin position="1"/>
        <end position="19"/>
    </location>
</feature>
<dbReference type="OrthoDB" id="5413827at2759"/>
<dbReference type="RefSeq" id="XP_008080649.1">
    <property type="nucleotide sequence ID" value="XM_008082458.1"/>
</dbReference>
<feature type="compositionally biased region" description="Basic and acidic residues" evidence="1">
    <location>
        <begin position="20"/>
        <end position="40"/>
    </location>
</feature>
<dbReference type="HOGENOM" id="CLU_900317_0_0_1"/>
<organism evidence="2 3">
    <name type="scientific">Glarea lozoyensis (strain ATCC 20868 / MF5171)</name>
    <dbReference type="NCBI Taxonomy" id="1116229"/>
    <lineage>
        <taxon>Eukaryota</taxon>
        <taxon>Fungi</taxon>
        <taxon>Dikarya</taxon>
        <taxon>Ascomycota</taxon>
        <taxon>Pezizomycotina</taxon>
        <taxon>Leotiomycetes</taxon>
        <taxon>Helotiales</taxon>
        <taxon>Helotiaceae</taxon>
        <taxon>Glarea</taxon>
    </lineage>
</organism>
<evidence type="ECO:0000313" key="3">
    <source>
        <dbReference type="Proteomes" id="UP000016922"/>
    </source>
</evidence>
<evidence type="ECO:0000313" key="2">
    <source>
        <dbReference type="EMBL" id="EPE32637.1"/>
    </source>
</evidence>
<proteinExistence type="predicted"/>
<sequence>MGSKRKRKSSPGLPIKKRNATRDKGQERVHDTSEAIHSKVDNPGPMTRGRQALAVGIHSVEWAKNIAPSSSRLLKLPLEIRHKIYRVLIQCWPHIMPRTYWQKDKFRSGVFQSSTETDNLAALLCTCKQTYLEVNGSSLFYQFNKFHFDGQYGMVRYFRYAANPFHTANIHSLSLSWMVHYRYNLFPPKSLWAAIDKMPSLQHLALSFGVDNRSTLVKGMGYSRDDGAAVNQFLQLLRLTFENSEALQNLKGLKSFRVSPPWDVTRTELLWQFLVQQHPKVREGQVAFDKAITEIETNLRIKYYSSQGA</sequence>
<reference evidence="2 3" key="1">
    <citation type="journal article" date="2013" name="BMC Genomics">
        <title>Genomics-driven discovery of the pneumocandin biosynthetic gene cluster in the fungus Glarea lozoyensis.</title>
        <authorList>
            <person name="Chen L."/>
            <person name="Yue Q."/>
            <person name="Zhang X."/>
            <person name="Xiang M."/>
            <person name="Wang C."/>
            <person name="Li S."/>
            <person name="Che Y."/>
            <person name="Ortiz-Lopez F.J."/>
            <person name="Bills G.F."/>
            <person name="Liu X."/>
            <person name="An Z."/>
        </authorList>
    </citation>
    <scope>NUCLEOTIDE SEQUENCE [LARGE SCALE GENOMIC DNA]</scope>
    <source>
        <strain evidence="3">ATCC 20868 / MF5171</strain>
    </source>
</reference>
<evidence type="ECO:0000256" key="1">
    <source>
        <dbReference type="SAM" id="MobiDB-lite"/>
    </source>
</evidence>
<feature type="region of interest" description="Disordered" evidence="1">
    <location>
        <begin position="1"/>
        <end position="47"/>
    </location>
</feature>
<dbReference type="KEGG" id="glz:GLAREA_07771"/>
<dbReference type="AlphaFoldDB" id="S3D274"/>
<gene>
    <name evidence="2" type="ORF">GLAREA_07771</name>
</gene>